<dbReference type="Gene3D" id="3.10.450.40">
    <property type="match status" value="2"/>
</dbReference>
<comment type="PTM">
    <text evidence="7 8">Topaquinone (TPQ) is generated by copper-dependent autoxidation of a specific tyrosyl residue.</text>
</comment>
<evidence type="ECO:0000256" key="1">
    <source>
        <dbReference type="ARBA" id="ARBA00007983"/>
    </source>
</evidence>
<organism evidence="12 13">
    <name type="scientific">Stigmatella erecta</name>
    <dbReference type="NCBI Taxonomy" id="83460"/>
    <lineage>
        <taxon>Bacteria</taxon>
        <taxon>Pseudomonadati</taxon>
        <taxon>Myxococcota</taxon>
        <taxon>Myxococcia</taxon>
        <taxon>Myxococcales</taxon>
        <taxon>Cystobacterineae</taxon>
        <taxon>Archangiaceae</taxon>
        <taxon>Stigmatella</taxon>
    </lineage>
</organism>
<dbReference type="InterPro" id="IPR015802">
    <property type="entry name" value="Cu_amine_oxidase_N3"/>
</dbReference>
<dbReference type="Pfam" id="PF01179">
    <property type="entry name" value="Cu_amine_oxid"/>
    <property type="match status" value="1"/>
</dbReference>
<dbReference type="PANTHER" id="PTHR10638">
    <property type="entry name" value="COPPER AMINE OXIDASE"/>
    <property type="match status" value="1"/>
</dbReference>
<evidence type="ECO:0000256" key="2">
    <source>
        <dbReference type="ARBA" id="ARBA00022723"/>
    </source>
</evidence>
<evidence type="ECO:0000256" key="7">
    <source>
        <dbReference type="PIRSR" id="PIRSR600269-51"/>
    </source>
</evidence>
<evidence type="ECO:0000256" key="8">
    <source>
        <dbReference type="RuleBase" id="RU000672"/>
    </source>
</evidence>
<dbReference type="NCBIfam" id="NF008559">
    <property type="entry name" value="PRK11504.1"/>
    <property type="match status" value="1"/>
</dbReference>
<dbReference type="EC" id="1.4.3.-" evidence="8"/>
<dbReference type="SUPFAM" id="SSF49998">
    <property type="entry name" value="Amine oxidase catalytic domain"/>
    <property type="match status" value="1"/>
</dbReference>
<accession>A0A1I0AU46</accession>
<protein>
    <recommendedName>
        <fullName evidence="8">Amine oxidase</fullName>
        <ecNumber evidence="8">1.4.3.-</ecNumber>
    </recommendedName>
</protein>
<feature type="domain" description="Copper amine oxidase N3-terminal" evidence="10">
    <location>
        <begin position="84"/>
        <end position="183"/>
    </location>
</feature>
<evidence type="ECO:0000256" key="5">
    <source>
        <dbReference type="ARBA" id="ARBA00023008"/>
    </source>
</evidence>
<reference evidence="13" key="1">
    <citation type="submission" date="2016-10" db="EMBL/GenBank/DDBJ databases">
        <authorList>
            <person name="Varghese N."/>
            <person name="Submissions S."/>
        </authorList>
    </citation>
    <scope>NUCLEOTIDE SEQUENCE [LARGE SCALE GENOMIC DNA]</scope>
    <source>
        <strain evidence="13">DSM 16858</strain>
    </source>
</reference>
<evidence type="ECO:0000256" key="6">
    <source>
        <dbReference type="PIRSR" id="PIRSR600269-50"/>
    </source>
</evidence>
<evidence type="ECO:0000256" key="3">
    <source>
        <dbReference type="ARBA" id="ARBA00022772"/>
    </source>
</evidence>
<name>A0A1I0AU46_9BACT</name>
<dbReference type="AlphaFoldDB" id="A0A1I0AU46"/>
<keyword evidence="13" id="KW-1185">Reference proteome</keyword>
<dbReference type="Proteomes" id="UP000199181">
    <property type="component" value="Unassembled WGS sequence"/>
</dbReference>
<evidence type="ECO:0000259" key="9">
    <source>
        <dbReference type="Pfam" id="PF01179"/>
    </source>
</evidence>
<dbReference type="InterPro" id="IPR015798">
    <property type="entry name" value="Cu_amine_oxidase_C"/>
</dbReference>
<comment type="similarity">
    <text evidence="1 8">Belongs to the copper/topaquinone oxidase family.</text>
</comment>
<feature type="active site" description="Schiff-base intermediate with substrate; via topaquinone" evidence="6">
    <location>
        <position position="366"/>
    </location>
</feature>
<dbReference type="EMBL" id="FOIJ01000001">
    <property type="protein sequence ID" value="SES97269.1"/>
    <property type="molecule type" value="Genomic_DNA"/>
</dbReference>
<evidence type="ECO:0000259" key="10">
    <source>
        <dbReference type="Pfam" id="PF02728"/>
    </source>
</evidence>
<dbReference type="InterPro" id="IPR016182">
    <property type="entry name" value="Cu_amine_oxidase_N-reg"/>
</dbReference>
<evidence type="ECO:0000259" key="11">
    <source>
        <dbReference type="Pfam" id="PF21994"/>
    </source>
</evidence>
<dbReference type="PANTHER" id="PTHR10638:SF41">
    <property type="entry name" value="AMINE OXIDASE"/>
    <property type="match status" value="1"/>
</dbReference>
<proteinExistence type="inferred from homology"/>
<dbReference type="Pfam" id="PF21994">
    <property type="entry name" value="AGAO-like_N2"/>
    <property type="match status" value="1"/>
</dbReference>
<evidence type="ECO:0000256" key="4">
    <source>
        <dbReference type="ARBA" id="ARBA00023002"/>
    </source>
</evidence>
<keyword evidence="2 8" id="KW-0479">Metal-binding</keyword>
<keyword evidence="5 8" id="KW-0186">Copper</keyword>
<keyword evidence="4 8" id="KW-0560">Oxidoreductase</keyword>
<dbReference type="SUPFAM" id="SSF54416">
    <property type="entry name" value="Amine oxidase N-terminal region"/>
    <property type="match status" value="2"/>
</dbReference>
<dbReference type="GO" id="GO:0048038">
    <property type="term" value="F:quinone binding"/>
    <property type="evidence" value="ECO:0007669"/>
    <property type="project" value="InterPro"/>
</dbReference>
<dbReference type="GO" id="GO:0008131">
    <property type="term" value="F:primary methylamine oxidase activity"/>
    <property type="evidence" value="ECO:0007669"/>
    <property type="project" value="InterPro"/>
</dbReference>
<comment type="cofactor">
    <cofactor evidence="8">
        <name>Cu cation</name>
        <dbReference type="ChEBI" id="CHEBI:23378"/>
    </cofactor>
    <text evidence="8">Contains 1 topaquinone per subunit.</text>
</comment>
<feature type="domain" description="AGAO-like N2" evidence="11">
    <location>
        <begin position="2"/>
        <end position="68"/>
    </location>
</feature>
<sequence length="623" mass="69467">MEFEHALQLLRAQGHVTESTVFPLVVPHEPSKEELEGFQTGGLVPRRVLVVAYDTAKNQTFEAVVRLTPPGAVERWTLVPGVQPPLSKHDFDQAKALVWRDDRWTAALRRRGVERPDHIYLDIWAMGPSDEPQWKGHRLVKALPFFKGDTSYTYARPVEGLIALVDLTDQKVVELTDQGNVPIPKDVGAYDEQSVGPLRPLPHPVVLTHPEGRNFSLSGNEVRWQNWRFRVDVHPREGPVLHGVTYTDQGRERKILHRLSLSEMVVPYGDPAGTWSWRSAFDVGEYGFGDKISPLDPGADVPSSATFLPAVFADPSGKAQETPRAVALYERDGGVLWKHYDAHLKRNEARLGIELVVTFGVVIENYDYLLNYIFKQDGSMKVEAVLTGIMLAKAVPPQVDAAGHAEHDLYGHLVAEGVVAVHHQHFFNFRLDFDVDGRRNSILEMNSAPIPSGPANPQGNAFTMRMEPLRTELQAQRDMNLASARRWLIINPQEHNGLGHPTGYALVPSENSLPFATPDNLARRRAGFIDHAFWATRYAPSERSAAGAYPNQSQGGDGLPTWVKDDQPLVNEDVVVWYTLGVTHTPRPEEWPVMPAAHAGFELLPVGFFTRNPALDLPRASTP</sequence>
<dbReference type="GO" id="GO:0005507">
    <property type="term" value="F:copper ion binding"/>
    <property type="evidence" value="ECO:0007669"/>
    <property type="project" value="InterPro"/>
</dbReference>
<evidence type="ECO:0000313" key="12">
    <source>
        <dbReference type="EMBL" id="SES97269.1"/>
    </source>
</evidence>
<feature type="active site" description="Proton acceptor" evidence="6">
    <location>
        <position position="282"/>
    </location>
</feature>
<dbReference type="InterPro" id="IPR054157">
    <property type="entry name" value="AGAO-like_N2"/>
</dbReference>
<evidence type="ECO:0000313" key="13">
    <source>
        <dbReference type="Proteomes" id="UP000199181"/>
    </source>
</evidence>
<gene>
    <name evidence="12" type="ORF">SAMN05443639_101792</name>
</gene>
<dbReference type="Gene3D" id="2.70.98.20">
    <property type="entry name" value="Copper amine oxidase, catalytic domain"/>
    <property type="match status" value="1"/>
</dbReference>
<dbReference type="InterPro" id="IPR000269">
    <property type="entry name" value="Cu_amine_oxidase"/>
</dbReference>
<feature type="domain" description="Copper amine oxidase catalytic" evidence="9">
    <location>
        <begin position="207"/>
        <end position="615"/>
    </location>
</feature>
<dbReference type="InterPro" id="IPR036460">
    <property type="entry name" value="Cu_amine_oxidase_C_sf"/>
</dbReference>
<keyword evidence="3 6" id="KW-0801">TPQ</keyword>
<dbReference type="GO" id="GO:0009308">
    <property type="term" value="P:amine metabolic process"/>
    <property type="evidence" value="ECO:0007669"/>
    <property type="project" value="UniProtKB-UniRule"/>
</dbReference>
<dbReference type="Pfam" id="PF02728">
    <property type="entry name" value="Cu_amine_oxidN3"/>
    <property type="match status" value="1"/>
</dbReference>
<feature type="modified residue" description="2',4',5'-topaquinone" evidence="7">
    <location>
        <position position="366"/>
    </location>
</feature>